<organism evidence="2 3">
    <name type="scientific">Lacticaseibacillus baoqingensis</name>
    <dbReference type="NCBI Taxonomy" id="2486013"/>
    <lineage>
        <taxon>Bacteria</taxon>
        <taxon>Bacillati</taxon>
        <taxon>Bacillota</taxon>
        <taxon>Bacilli</taxon>
        <taxon>Lactobacillales</taxon>
        <taxon>Lactobacillaceae</taxon>
        <taxon>Lacticaseibacillus</taxon>
    </lineage>
</organism>
<dbReference type="RefSeq" id="WP_125752690.1">
    <property type="nucleotide sequence ID" value="NZ_JBHTON010000035.1"/>
</dbReference>
<sequence length="141" mass="15573">MRRFFYQPAWLDFSIFWGAILAGISAAVIVQMEFGGYDRLFWPAVGGLLVVIVIASLQVASMRMTLTPQALVLGRVFPSNRLIIPYASLHSVAIEGHTLIIDTQVYGKIRLVRMFQMQKLTAACAQAGITVTLRKGKSSIV</sequence>
<dbReference type="Proteomes" id="UP001597252">
    <property type="component" value="Unassembled WGS sequence"/>
</dbReference>
<keyword evidence="1" id="KW-1133">Transmembrane helix</keyword>
<keyword evidence="1" id="KW-0472">Membrane</keyword>
<comment type="caution">
    <text evidence="2">The sequence shown here is derived from an EMBL/GenBank/DDBJ whole genome shotgun (WGS) entry which is preliminary data.</text>
</comment>
<feature type="transmembrane region" description="Helical" evidence="1">
    <location>
        <begin position="41"/>
        <end position="60"/>
    </location>
</feature>
<evidence type="ECO:0000313" key="3">
    <source>
        <dbReference type="Proteomes" id="UP001597252"/>
    </source>
</evidence>
<evidence type="ECO:0008006" key="4">
    <source>
        <dbReference type="Google" id="ProtNLM"/>
    </source>
</evidence>
<accession>A0ABW4E6X3</accession>
<dbReference type="EMBL" id="JBHTON010000035">
    <property type="protein sequence ID" value="MFD1485612.1"/>
    <property type="molecule type" value="Genomic_DNA"/>
</dbReference>
<feature type="transmembrane region" description="Helical" evidence="1">
    <location>
        <begin position="9"/>
        <end position="29"/>
    </location>
</feature>
<keyword evidence="1" id="KW-0812">Transmembrane</keyword>
<keyword evidence="3" id="KW-1185">Reference proteome</keyword>
<protein>
    <recommendedName>
        <fullName evidence="4">DUF304 domain-containing protein</fullName>
    </recommendedName>
</protein>
<name>A0ABW4E6X3_9LACO</name>
<evidence type="ECO:0000313" key="2">
    <source>
        <dbReference type="EMBL" id="MFD1485612.1"/>
    </source>
</evidence>
<reference evidence="3" key="1">
    <citation type="journal article" date="2019" name="Int. J. Syst. Evol. Microbiol.">
        <title>The Global Catalogue of Microorganisms (GCM) 10K type strain sequencing project: providing services to taxonomists for standard genome sequencing and annotation.</title>
        <authorList>
            <consortium name="The Broad Institute Genomics Platform"/>
            <consortium name="The Broad Institute Genome Sequencing Center for Infectious Disease"/>
            <person name="Wu L."/>
            <person name="Ma J."/>
        </authorList>
    </citation>
    <scope>NUCLEOTIDE SEQUENCE [LARGE SCALE GENOMIC DNA]</scope>
    <source>
        <strain evidence="3">CCM 8903</strain>
    </source>
</reference>
<evidence type="ECO:0000256" key="1">
    <source>
        <dbReference type="SAM" id="Phobius"/>
    </source>
</evidence>
<proteinExistence type="predicted"/>
<gene>
    <name evidence="2" type="ORF">ACFQ5J_10260</name>
</gene>